<proteinExistence type="predicted"/>
<evidence type="ECO:0000256" key="2">
    <source>
        <dbReference type="SAM" id="SignalP"/>
    </source>
</evidence>
<feature type="chain" id="PRO_5045503640" evidence="2">
    <location>
        <begin position="33"/>
        <end position="114"/>
    </location>
</feature>
<keyword evidence="2" id="KW-0732">Signal</keyword>
<protein>
    <submittedName>
        <fullName evidence="3">Uncharacterized protein</fullName>
    </submittedName>
</protein>
<organism evidence="3 4">
    <name type="scientific">Streptomyces formicae</name>
    <dbReference type="NCBI Taxonomy" id="1616117"/>
    <lineage>
        <taxon>Bacteria</taxon>
        <taxon>Bacillati</taxon>
        <taxon>Actinomycetota</taxon>
        <taxon>Actinomycetes</taxon>
        <taxon>Kitasatosporales</taxon>
        <taxon>Streptomycetaceae</taxon>
        <taxon>Streptomyces</taxon>
    </lineage>
</organism>
<evidence type="ECO:0000256" key="1">
    <source>
        <dbReference type="SAM" id="MobiDB-lite"/>
    </source>
</evidence>
<evidence type="ECO:0000313" key="4">
    <source>
        <dbReference type="Proteomes" id="UP000828924"/>
    </source>
</evidence>
<gene>
    <name evidence="3" type="ORF">J4032_01605</name>
</gene>
<dbReference type="InterPro" id="IPR006311">
    <property type="entry name" value="TAT_signal"/>
</dbReference>
<feature type="compositionally biased region" description="Gly residues" evidence="1">
    <location>
        <begin position="79"/>
        <end position="89"/>
    </location>
</feature>
<name>A0ABY3WDT9_9ACTN</name>
<evidence type="ECO:0000313" key="3">
    <source>
        <dbReference type="EMBL" id="UNM10375.1"/>
    </source>
</evidence>
<dbReference type="PROSITE" id="PS51318">
    <property type="entry name" value="TAT"/>
    <property type="match status" value="1"/>
</dbReference>
<accession>A0ABY3WDT9</accession>
<reference evidence="3 4" key="1">
    <citation type="submission" date="2021-03" db="EMBL/GenBank/DDBJ databases">
        <title>Complete genome of Streptomyces formicae strain 1H-GS9 (DSM 100524).</title>
        <authorList>
            <person name="Atanasov K.E."/>
            <person name="Altabella T."/>
            <person name="Ferrer A."/>
        </authorList>
    </citation>
    <scope>NUCLEOTIDE SEQUENCE [LARGE SCALE GENOMIC DNA]</scope>
    <source>
        <strain evidence="3 4">1H-GS9</strain>
    </source>
</reference>
<feature type="compositionally biased region" description="Basic residues" evidence="1">
    <location>
        <begin position="63"/>
        <end position="73"/>
    </location>
</feature>
<dbReference type="EMBL" id="CP071872">
    <property type="protein sequence ID" value="UNM10375.1"/>
    <property type="molecule type" value="Genomic_DNA"/>
</dbReference>
<sequence length="114" mass="11671">MTRTSRTRRLVILTASTALAAGGALLPTSAFAASEPTHTTTVEAAVKGDHWRGGHGDGWRHRDGGHRRHGHGHGHGDGGRNGGGGGGKGNIVVIIGDNNTVPINNGTVNTVNED</sequence>
<dbReference type="RefSeq" id="WP_242328879.1">
    <property type="nucleotide sequence ID" value="NZ_CP071872.1"/>
</dbReference>
<feature type="region of interest" description="Disordered" evidence="1">
    <location>
        <begin position="48"/>
        <end position="91"/>
    </location>
</feature>
<feature type="signal peptide" evidence="2">
    <location>
        <begin position="1"/>
        <end position="32"/>
    </location>
</feature>
<dbReference type="Proteomes" id="UP000828924">
    <property type="component" value="Chromosome"/>
</dbReference>
<keyword evidence="4" id="KW-1185">Reference proteome</keyword>
<feature type="compositionally biased region" description="Basic and acidic residues" evidence="1">
    <location>
        <begin position="48"/>
        <end position="62"/>
    </location>
</feature>